<feature type="transmembrane region" description="Helical" evidence="6">
    <location>
        <begin position="12"/>
        <end position="30"/>
    </location>
</feature>
<dbReference type="NCBIfam" id="NF008306">
    <property type="entry name" value="PRK11098.1"/>
    <property type="match status" value="1"/>
</dbReference>
<dbReference type="PANTHER" id="PTHR11384:SF59">
    <property type="entry name" value="LYSOSOMAL COBALAMIN TRANSPORTER ABCD4"/>
    <property type="match status" value="1"/>
</dbReference>
<evidence type="ECO:0000256" key="3">
    <source>
        <dbReference type="ARBA" id="ARBA00022692"/>
    </source>
</evidence>
<keyword evidence="8" id="KW-1185">Reference proteome</keyword>
<feature type="transmembrane region" description="Helical" evidence="6">
    <location>
        <begin position="248"/>
        <end position="269"/>
    </location>
</feature>
<name>A0ABT8YL11_9HYPH</name>
<dbReference type="InterPro" id="IPR050835">
    <property type="entry name" value="ABC_transporter_sub-D"/>
</dbReference>
<reference evidence="7" key="1">
    <citation type="journal article" date="2015" name="Int. J. Syst. Evol. Microbiol.">
        <title>Rhizobium alvei sp. nov., isolated from a freshwater river.</title>
        <authorList>
            <person name="Sheu S.Y."/>
            <person name="Huang H.W."/>
            <person name="Young C.C."/>
            <person name="Chen W.M."/>
        </authorList>
    </citation>
    <scope>NUCLEOTIDE SEQUENCE</scope>
    <source>
        <strain evidence="7">TNR-22</strain>
    </source>
</reference>
<feature type="transmembrane region" description="Helical" evidence="6">
    <location>
        <begin position="90"/>
        <end position="106"/>
    </location>
</feature>
<gene>
    <name evidence="7" type="primary">sbmA</name>
    <name evidence="7" type="ORF">Q4481_10165</name>
</gene>
<dbReference type="InterPro" id="IPR036640">
    <property type="entry name" value="ABC1_TM_sf"/>
</dbReference>
<evidence type="ECO:0000313" key="7">
    <source>
        <dbReference type="EMBL" id="MDO6964323.1"/>
    </source>
</evidence>
<feature type="transmembrane region" description="Helical" evidence="6">
    <location>
        <begin position="336"/>
        <end position="356"/>
    </location>
</feature>
<feature type="transmembrane region" description="Helical" evidence="6">
    <location>
        <begin position="209"/>
        <end position="228"/>
    </location>
</feature>
<dbReference type="EMBL" id="JAUOZU010000007">
    <property type="protein sequence ID" value="MDO6964323.1"/>
    <property type="molecule type" value="Genomic_DNA"/>
</dbReference>
<dbReference type="Proteomes" id="UP001174932">
    <property type="component" value="Unassembled WGS sequence"/>
</dbReference>
<feature type="transmembrane region" description="Helical" evidence="6">
    <location>
        <begin position="141"/>
        <end position="163"/>
    </location>
</feature>
<proteinExistence type="predicted"/>
<evidence type="ECO:0000256" key="1">
    <source>
        <dbReference type="ARBA" id="ARBA00004651"/>
    </source>
</evidence>
<comment type="caution">
    <text evidence="7">The sequence shown here is derived from an EMBL/GenBank/DDBJ whole genome shotgun (WGS) entry which is preliminary data.</text>
</comment>
<protein>
    <submittedName>
        <fullName evidence="7">Peptide antibiotic transporter SbmA</fullName>
    </submittedName>
</protein>
<dbReference type="Pfam" id="PF05992">
    <property type="entry name" value="SbmA_BacA"/>
    <property type="match status" value="1"/>
</dbReference>
<keyword evidence="4 6" id="KW-1133">Transmembrane helix</keyword>
<dbReference type="PANTHER" id="PTHR11384">
    <property type="entry name" value="ATP-BINDING CASSETTE, SUB-FAMILY D MEMBER"/>
    <property type="match status" value="1"/>
</dbReference>
<evidence type="ECO:0000256" key="6">
    <source>
        <dbReference type="SAM" id="Phobius"/>
    </source>
</evidence>
<dbReference type="SUPFAM" id="SSF90123">
    <property type="entry name" value="ABC transporter transmembrane region"/>
    <property type="match status" value="1"/>
</dbReference>
<reference evidence="7" key="2">
    <citation type="submission" date="2023-07" db="EMBL/GenBank/DDBJ databases">
        <authorList>
            <person name="Shen H."/>
        </authorList>
    </citation>
    <scope>NUCLEOTIDE SEQUENCE</scope>
    <source>
        <strain evidence="7">TNR-22</strain>
    </source>
</reference>
<keyword evidence="3 6" id="KW-0812">Transmembrane</keyword>
<evidence type="ECO:0000256" key="2">
    <source>
        <dbReference type="ARBA" id="ARBA00022448"/>
    </source>
</evidence>
<feature type="transmembrane region" description="Helical" evidence="6">
    <location>
        <begin position="61"/>
        <end position="78"/>
    </location>
</feature>
<sequence>MFKSFFPKPKMFFSSAAIWSGICLALWYGFWRDFGTTFGMGPIEEFQKPIGLGFFVTNDALWFYGYFLAVTALFCAFWQVFDRECRWKRWSVWGTAFLLIVTKYSVDVSVCINNWQRPLFDKIQEALTKPNTVPVWDFYELFIIFAQIAIVAVFIFSIFRFVLSHYLFRWRHAMNDYYSEHWKKLRKVEGASQRIQEDTMNFANMTENLGSNFVEAFMTLLAFLPILLELERFVKELPIVGAIPHPLVTAAIFWSLFGTILLWLTGIRLPGLEFNNQKVEAAYRKELVHGEDNHERAHVSTVNSLFGDVRTNYFKLYFNYLYFNAVRRVYINADNVFSYILLVPSLSAGAFSLGVFQQIGTAFGNVSGSFQYLVNSWDDIVKLISIYKRLKTFELAIEDMPLPETEVESMVT</sequence>
<comment type="subcellular location">
    <subcellularLocation>
        <location evidence="1">Cell membrane</location>
        <topology evidence="1">Multi-pass membrane protein</topology>
    </subcellularLocation>
</comment>
<evidence type="ECO:0000256" key="4">
    <source>
        <dbReference type="ARBA" id="ARBA00022989"/>
    </source>
</evidence>
<evidence type="ECO:0000256" key="5">
    <source>
        <dbReference type="ARBA" id="ARBA00023136"/>
    </source>
</evidence>
<keyword evidence="5 6" id="KW-0472">Membrane</keyword>
<accession>A0ABT8YL11</accession>
<evidence type="ECO:0000313" key="8">
    <source>
        <dbReference type="Proteomes" id="UP001174932"/>
    </source>
</evidence>
<dbReference type="RefSeq" id="WP_304376244.1">
    <property type="nucleotide sequence ID" value="NZ_JAUOZU010000007.1"/>
</dbReference>
<organism evidence="7 8">
    <name type="scientific">Rhizobium alvei</name>
    <dbReference type="NCBI Taxonomy" id="1132659"/>
    <lineage>
        <taxon>Bacteria</taxon>
        <taxon>Pseudomonadati</taxon>
        <taxon>Pseudomonadota</taxon>
        <taxon>Alphaproteobacteria</taxon>
        <taxon>Hyphomicrobiales</taxon>
        <taxon>Rhizobiaceae</taxon>
        <taxon>Rhizobium/Agrobacterium group</taxon>
        <taxon>Rhizobium</taxon>
    </lineage>
</organism>
<keyword evidence="2" id="KW-0813">Transport</keyword>
<dbReference type="InterPro" id="IPR009248">
    <property type="entry name" value="SbmA_BacA"/>
</dbReference>